<dbReference type="PANTHER" id="PTHR13779">
    <property type="entry name" value="WERNER HELICASE-INTERACTING PROTEIN 1 FAMILY MEMBER"/>
    <property type="match status" value="1"/>
</dbReference>
<dbReference type="GO" id="GO:0006261">
    <property type="term" value="P:DNA-templated DNA replication"/>
    <property type="evidence" value="ECO:0007669"/>
    <property type="project" value="TreeGrafter"/>
</dbReference>
<dbReference type="InterPro" id="IPR003593">
    <property type="entry name" value="AAA+_ATPase"/>
</dbReference>
<proteinExistence type="predicted"/>
<dbReference type="Proteomes" id="UP000837801">
    <property type="component" value="Unassembled WGS sequence"/>
</dbReference>
<evidence type="ECO:0000313" key="3">
    <source>
        <dbReference type="EMBL" id="CAH2350463.1"/>
    </source>
</evidence>
<dbReference type="InterPro" id="IPR027417">
    <property type="entry name" value="P-loop_NTPase"/>
</dbReference>
<dbReference type="CDD" id="cd00009">
    <property type="entry name" value="AAA"/>
    <property type="match status" value="1"/>
</dbReference>
<comment type="caution">
    <text evidence="3">The sequence shown here is derived from an EMBL/GenBank/DDBJ whole genome shotgun (WGS) entry which is preliminary data.</text>
</comment>
<feature type="domain" description="AAA+ ATPase" evidence="2">
    <location>
        <begin position="101"/>
        <end position="224"/>
    </location>
</feature>
<keyword evidence="4" id="KW-1185">Reference proteome</keyword>
<dbReference type="OrthoDB" id="10265467at2759"/>
<dbReference type="SUPFAM" id="SSF52540">
    <property type="entry name" value="P-loop containing nucleoside triphosphate hydrolases"/>
    <property type="match status" value="1"/>
</dbReference>
<dbReference type="GO" id="GO:0008047">
    <property type="term" value="F:enzyme activator activity"/>
    <property type="evidence" value="ECO:0007669"/>
    <property type="project" value="TreeGrafter"/>
</dbReference>
<gene>
    <name evidence="3" type="ORF">CLIB1423_01S10682</name>
</gene>
<accession>A0A9P0QJU9</accession>
<reference evidence="3" key="1">
    <citation type="submission" date="2022-03" db="EMBL/GenBank/DDBJ databases">
        <authorList>
            <person name="Legras J.-L."/>
            <person name="Devillers H."/>
            <person name="Grondin C."/>
        </authorList>
    </citation>
    <scope>NUCLEOTIDE SEQUENCE</scope>
    <source>
        <strain evidence="3">CLIB 1423</strain>
    </source>
</reference>
<sequence>MKNDEGNPIENVVPTQVDTSMEILSPESISSASMQRQLPSGLPQQNSDSDLTYQFEYDSELPSNVPLAELIRPRTLKDYIGQLHLINDDNGSIKNYIRLGFLPSMILYGPPGVGKTTIAYILARETKYVFMELSATYSTVADMKRILTEISSENTERKANNEEPLHVVVFIDEIHRFSKTQQDFLLPYIESGHFVFIGATTVNPKARIRRAILSRCQIYNLKPLSEVELEAVLRRAIFYNNIRRRLVFGVKFLRFNDEVIRLIAKDSRGDSRAAIGIVELVSGSFIDATKKELVYNTGDHEPFELTKTMIQRTLKTNKDIGGNSLQLKDSKNMNLYLKLFDTMRGVERYRDIELIQSVHDKVVQGGDRSFDPPITSTQTDVTKFSSKIKFKDNEGKHDTIKNSIDFSTIYSTYTKKELEEKIHNSDDSDFEQDYLLSDTDSDAGRDEEGFFSYMSYEDQTVYLAKYYLNAILERGESPLFIVKQLILFTCLYTDSKAVTLSEAVSMIKTLKNSSSDATKMLANFVERTTKARKRTITSELWDPIKRLRKMKGFCKQHNEVRTDPSPNDETVPVTFDEELVTKLLEEDFSTAEEPPVEGDQNINFQFPVEQYDVEKHSTLFECS</sequence>
<evidence type="ECO:0000259" key="2">
    <source>
        <dbReference type="SMART" id="SM00382"/>
    </source>
</evidence>
<dbReference type="InterPro" id="IPR003959">
    <property type="entry name" value="ATPase_AAA_core"/>
</dbReference>
<dbReference type="PANTHER" id="PTHR13779:SF7">
    <property type="entry name" value="ATPASE WRNIP1"/>
    <property type="match status" value="1"/>
</dbReference>
<organism evidence="3 4">
    <name type="scientific">[Candida] railenensis</name>
    <dbReference type="NCBI Taxonomy" id="45579"/>
    <lineage>
        <taxon>Eukaryota</taxon>
        <taxon>Fungi</taxon>
        <taxon>Dikarya</taxon>
        <taxon>Ascomycota</taxon>
        <taxon>Saccharomycotina</taxon>
        <taxon>Pichiomycetes</taxon>
        <taxon>Debaryomycetaceae</taxon>
        <taxon>Kurtzmaniella</taxon>
    </lineage>
</organism>
<dbReference type="GO" id="GO:0000731">
    <property type="term" value="P:DNA synthesis involved in DNA repair"/>
    <property type="evidence" value="ECO:0007669"/>
    <property type="project" value="TreeGrafter"/>
</dbReference>
<dbReference type="Pfam" id="PF00004">
    <property type="entry name" value="AAA"/>
    <property type="match status" value="1"/>
</dbReference>
<name>A0A9P0QJU9_9ASCO</name>
<dbReference type="GO" id="GO:0005524">
    <property type="term" value="F:ATP binding"/>
    <property type="evidence" value="ECO:0007669"/>
    <property type="project" value="InterPro"/>
</dbReference>
<dbReference type="GO" id="GO:0016887">
    <property type="term" value="F:ATP hydrolysis activity"/>
    <property type="evidence" value="ECO:0007669"/>
    <property type="project" value="InterPro"/>
</dbReference>
<feature type="region of interest" description="Disordered" evidence="1">
    <location>
        <begin position="24"/>
        <end position="49"/>
    </location>
</feature>
<dbReference type="EMBL" id="CAKXYY010000001">
    <property type="protein sequence ID" value="CAH2350463.1"/>
    <property type="molecule type" value="Genomic_DNA"/>
</dbReference>
<dbReference type="Gene3D" id="3.40.50.300">
    <property type="entry name" value="P-loop containing nucleotide triphosphate hydrolases"/>
    <property type="match status" value="1"/>
</dbReference>
<dbReference type="AlphaFoldDB" id="A0A9P0QJU9"/>
<feature type="compositionally biased region" description="Polar residues" evidence="1">
    <location>
        <begin position="27"/>
        <end position="49"/>
    </location>
</feature>
<evidence type="ECO:0000313" key="4">
    <source>
        <dbReference type="Proteomes" id="UP000837801"/>
    </source>
</evidence>
<dbReference type="GO" id="GO:0005634">
    <property type="term" value="C:nucleus"/>
    <property type="evidence" value="ECO:0007669"/>
    <property type="project" value="TreeGrafter"/>
</dbReference>
<dbReference type="InterPro" id="IPR051314">
    <property type="entry name" value="AAA_ATPase_RarA/MGS1/WRNIP1"/>
</dbReference>
<evidence type="ECO:0000256" key="1">
    <source>
        <dbReference type="SAM" id="MobiDB-lite"/>
    </source>
</evidence>
<protein>
    <recommendedName>
        <fullName evidence="2">AAA+ ATPase domain-containing protein</fullName>
    </recommendedName>
</protein>
<dbReference type="GO" id="GO:0017116">
    <property type="term" value="F:single-stranded DNA helicase activity"/>
    <property type="evidence" value="ECO:0007669"/>
    <property type="project" value="TreeGrafter"/>
</dbReference>
<dbReference type="SMART" id="SM00382">
    <property type="entry name" value="AAA"/>
    <property type="match status" value="1"/>
</dbReference>